<dbReference type="EMBL" id="JBJXBP010000008">
    <property type="protein sequence ID" value="KAL3814961.1"/>
    <property type="molecule type" value="Genomic_DNA"/>
</dbReference>
<dbReference type="PROSITE" id="PS00028">
    <property type="entry name" value="ZINC_FINGER_C2H2_1"/>
    <property type="match status" value="3"/>
</dbReference>
<keyword evidence="5" id="KW-1185">Reference proteome</keyword>
<feature type="compositionally biased region" description="Polar residues" evidence="2">
    <location>
        <begin position="74"/>
        <end position="89"/>
    </location>
</feature>
<dbReference type="GO" id="GO:0008270">
    <property type="term" value="F:zinc ion binding"/>
    <property type="evidence" value="ECO:0007669"/>
    <property type="project" value="UniProtKB-KW"/>
</dbReference>
<dbReference type="AlphaFoldDB" id="A0ABD3RU14"/>
<feature type="compositionally biased region" description="Basic and acidic residues" evidence="2">
    <location>
        <begin position="36"/>
        <end position="46"/>
    </location>
</feature>
<dbReference type="InterPro" id="IPR036236">
    <property type="entry name" value="Znf_C2H2_sf"/>
</dbReference>
<dbReference type="Gene3D" id="3.30.160.60">
    <property type="entry name" value="Classic Zinc Finger"/>
    <property type="match status" value="1"/>
</dbReference>
<feature type="domain" description="C2H2-type" evidence="3">
    <location>
        <begin position="251"/>
        <end position="273"/>
    </location>
</feature>
<accession>A0ABD3RU14</accession>
<dbReference type="Pfam" id="PF13912">
    <property type="entry name" value="zf-C2H2_6"/>
    <property type="match status" value="3"/>
</dbReference>
<dbReference type="SMART" id="SM00355">
    <property type="entry name" value="ZnF_C2H2"/>
    <property type="match status" value="3"/>
</dbReference>
<dbReference type="PANTHER" id="PTHR46326">
    <property type="entry name" value="ZINC FINGER PROTEIN ZAT1-RELATED"/>
    <property type="match status" value="1"/>
</dbReference>
<comment type="caution">
    <text evidence="4">The sequence shown here is derived from an EMBL/GenBank/DDBJ whole genome shotgun (WGS) entry which is preliminary data.</text>
</comment>
<keyword evidence="1" id="KW-0863">Zinc-finger</keyword>
<sequence length="318" mass="36505">MMDTHRCKLCFRNFINGKALGGHMRSHVIKAKKASKKEEEKEKKPFFDFQTVHSNSSESSYSSSEEESGAVKGQLSNYEMRQSRKQSTFLMDRESETESSKKIPISRRSKRVRKSRNSDFNRFKVNGFLQSKYENEEKKNTSEDSSMAEVEPLSSISDTTPEENVAHCLIMLSKDSWKREEIEYQEEEEENDYYSEDSDVGKVMKSSKVKGRYKCETCNKFFRSYQALGGHRASHKKIRVNTTPSPEEKIHECPFCQRIFPSGQALGGHKRSHFVKGIGEGLDIDLNLPAPIDEDDEISQTTFSAVSDAEFVYPFKES</sequence>
<dbReference type="SUPFAM" id="SSF57667">
    <property type="entry name" value="beta-beta-alpha zinc fingers"/>
    <property type="match status" value="1"/>
</dbReference>
<organism evidence="4 5">
    <name type="scientific">Penstemon smallii</name>
    <dbReference type="NCBI Taxonomy" id="265156"/>
    <lineage>
        <taxon>Eukaryota</taxon>
        <taxon>Viridiplantae</taxon>
        <taxon>Streptophyta</taxon>
        <taxon>Embryophyta</taxon>
        <taxon>Tracheophyta</taxon>
        <taxon>Spermatophyta</taxon>
        <taxon>Magnoliopsida</taxon>
        <taxon>eudicotyledons</taxon>
        <taxon>Gunneridae</taxon>
        <taxon>Pentapetalae</taxon>
        <taxon>asterids</taxon>
        <taxon>lamiids</taxon>
        <taxon>Lamiales</taxon>
        <taxon>Plantaginaceae</taxon>
        <taxon>Cheloneae</taxon>
        <taxon>Penstemon</taxon>
    </lineage>
</organism>
<dbReference type="Proteomes" id="UP001634393">
    <property type="component" value="Unassembled WGS sequence"/>
</dbReference>
<dbReference type="PANTHER" id="PTHR46326:SF2">
    <property type="entry name" value="ZINC FINGER PROTEIN ZAT1-RELATED"/>
    <property type="match status" value="1"/>
</dbReference>
<reference evidence="4 5" key="1">
    <citation type="submission" date="2024-12" db="EMBL/GenBank/DDBJ databases">
        <title>The unique morphological basis and parallel evolutionary history of personate flowers in Penstemon.</title>
        <authorList>
            <person name="Depatie T.H."/>
            <person name="Wessinger C.A."/>
        </authorList>
    </citation>
    <scope>NUCLEOTIDE SEQUENCE [LARGE SCALE GENOMIC DNA]</scope>
    <source>
        <strain evidence="4">WTNN_2</strain>
        <tissue evidence="4">Leaf</tissue>
    </source>
</reference>
<keyword evidence="1" id="KW-0479">Metal-binding</keyword>
<gene>
    <name evidence="4" type="ORF">ACJIZ3_016229</name>
</gene>
<proteinExistence type="predicted"/>
<evidence type="ECO:0000256" key="2">
    <source>
        <dbReference type="SAM" id="MobiDB-lite"/>
    </source>
</evidence>
<evidence type="ECO:0000259" key="3">
    <source>
        <dbReference type="PROSITE" id="PS50157"/>
    </source>
</evidence>
<dbReference type="InterPro" id="IPR044303">
    <property type="entry name" value="ZAT1/4/9"/>
</dbReference>
<feature type="compositionally biased region" description="Basic and acidic residues" evidence="2">
    <location>
        <begin position="91"/>
        <end position="101"/>
    </location>
</feature>
<dbReference type="InterPro" id="IPR013087">
    <property type="entry name" value="Znf_C2H2_type"/>
</dbReference>
<feature type="region of interest" description="Disordered" evidence="2">
    <location>
        <begin position="32"/>
        <end position="116"/>
    </location>
</feature>
<feature type="domain" description="C2H2-type" evidence="3">
    <location>
        <begin position="5"/>
        <end position="32"/>
    </location>
</feature>
<evidence type="ECO:0000313" key="5">
    <source>
        <dbReference type="Proteomes" id="UP001634393"/>
    </source>
</evidence>
<feature type="compositionally biased region" description="Low complexity" evidence="2">
    <location>
        <begin position="54"/>
        <end position="63"/>
    </location>
</feature>
<keyword evidence="1" id="KW-0862">Zinc</keyword>
<feature type="compositionally biased region" description="Basic residues" evidence="2">
    <location>
        <begin position="104"/>
        <end position="115"/>
    </location>
</feature>
<evidence type="ECO:0000256" key="1">
    <source>
        <dbReference type="PROSITE-ProRule" id="PRU00042"/>
    </source>
</evidence>
<evidence type="ECO:0000313" key="4">
    <source>
        <dbReference type="EMBL" id="KAL3814961.1"/>
    </source>
</evidence>
<dbReference type="PROSITE" id="PS50157">
    <property type="entry name" value="ZINC_FINGER_C2H2_2"/>
    <property type="match status" value="3"/>
</dbReference>
<feature type="domain" description="C2H2-type" evidence="3">
    <location>
        <begin position="213"/>
        <end position="240"/>
    </location>
</feature>
<feature type="region of interest" description="Disordered" evidence="2">
    <location>
        <begin position="134"/>
        <end position="159"/>
    </location>
</feature>
<protein>
    <recommendedName>
        <fullName evidence="3">C2H2-type domain-containing protein</fullName>
    </recommendedName>
</protein>
<name>A0ABD3RU14_9LAMI</name>